<evidence type="ECO:0000313" key="3">
    <source>
        <dbReference type="EMBL" id="GGJ10879.1"/>
    </source>
</evidence>
<dbReference type="InterPro" id="IPR000182">
    <property type="entry name" value="GNAT_dom"/>
</dbReference>
<name>A0A917KGJ6_9ACTN</name>
<evidence type="ECO:0000256" key="1">
    <source>
        <dbReference type="ARBA" id="ARBA00022679"/>
    </source>
</evidence>
<organism evidence="3 4">
    <name type="scientific">Streptomyces brasiliensis</name>
    <dbReference type="NCBI Taxonomy" id="1954"/>
    <lineage>
        <taxon>Bacteria</taxon>
        <taxon>Bacillati</taxon>
        <taxon>Actinomycetota</taxon>
        <taxon>Actinomycetes</taxon>
        <taxon>Kitasatosporales</taxon>
        <taxon>Streptomycetaceae</taxon>
        <taxon>Streptomyces</taxon>
    </lineage>
</organism>
<dbReference type="Pfam" id="PF00583">
    <property type="entry name" value="Acetyltransf_1"/>
    <property type="match status" value="1"/>
</dbReference>
<dbReference type="PANTHER" id="PTHR13947:SF37">
    <property type="entry name" value="LD18367P"/>
    <property type="match status" value="1"/>
</dbReference>
<dbReference type="GO" id="GO:0008080">
    <property type="term" value="F:N-acetyltransferase activity"/>
    <property type="evidence" value="ECO:0007669"/>
    <property type="project" value="InterPro"/>
</dbReference>
<evidence type="ECO:0000259" key="2">
    <source>
        <dbReference type="PROSITE" id="PS51186"/>
    </source>
</evidence>
<evidence type="ECO:0000313" key="4">
    <source>
        <dbReference type="Proteomes" id="UP000657574"/>
    </source>
</evidence>
<dbReference type="Proteomes" id="UP000657574">
    <property type="component" value="Unassembled WGS sequence"/>
</dbReference>
<keyword evidence="1" id="KW-0808">Transferase</keyword>
<comment type="caution">
    <text evidence="3">The sequence shown here is derived from an EMBL/GenBank/DDBJ whole genome shotgun (WGS) entry which is preliminary data.</text>
</comment>
<reference evidence="3" key="2">
    <citation type="submission" date="2020-09" db="EMBL/GenBank/DDBJ databases">
        <authorList>
            <person name="Sun Q."/>
            <person name="Ohkuma M."/>
        </authorList>
    </citation>
    <scope>NUCLEOTIDE SEQUENCE</scope>
    <source>
        <strain evidence="3">JCM 3086</strain>
    </source>
</reference>
<protein>
    <recommendedName>
        <fullName evidence="2">N-acetyltransferase domain-containing protein</fullName>
    </recommendedName>
</protein>
<reference evidence="3" key="1">
    <citation type="journal article" date="2014" name="Int. J. Syst. Evol. Microbiol.">
        <title>Complete genome sequence of Corynebacterium casei LMG S-19264T (=DSM 44701T), isolated from a smear-ripened cheese.</title>
        <authorList>
            <consortium name="US DOE Joint Genome Institute (JGI-PGF)"/>
            <person name="Walter F."/>
            <person name="Albersmeier A."/>
            <person name="Kalinowski J."/>
            <person name="Ruckert C."/>
        </authorList>
    </citation>
    <scope>NUCLEOTIDE SEQUENCE</scope>
    <source>
        <strain evidence="3">JCM 3086</strain>
    </source>
</reference>
<proteinExistence type="predicted"/>
<dbReference type="Gene3D" id="3.40.630.30">
    <property type="match status" value="1"/>
</dbReference>
<accession>A0A917KGJ6</accession>
<dbReference type="EMBL" id="BMQA01000005">
    <property type="protein sequence ID" value="GGJ10879.1"/>
    <property type="molecule type" value="Genomic_DNA"/>
</dbReference>
<dbReference type="PANTHER" id="PTHR13947">
    <property type="entry name" value="GNAT FAMILY N-ACETYLTRANSFERASE"/>
    <property type="match status" value="1"/>
</dbReference>
<dbReference type="SUPFAM" id="SSF55729">
    <property type="entry name" value="Acyl-CoA N-acyltransferases (Nat)"/>
    <property type="match status" value="1"/>
</dbReference>
<feature type="domain" description="N-acetyltransferase" evidence="2">
    <location>
        <begin position="1"/>
        <end position="61"/>
    </location>
</feature>
<dbReference type="AlphaFoldDB" id="A0A917KGJ6"/>
<sequence length="61" mass="6806">MLAADHPARGRGVGDALVRVCVERARGVEGCARIVLSTQRTMRTAHRIHERLGFVRVPERD</sequence>
<gene>
    <name evidence="3" type="ORF">GCM10010121_021540</name>
</gene>
<dbReference type="InterPro" id="IPR050769">
    <property type="entry name" value="NAT_camello-type"/>
</dbReference>
<dbReference type="InterPro" id="IPR016181">
    <property type="entry name" value="Acyl_CoA_acyltransferase"/>
</dbReference>
<dbReference type="PROSITE" id="PS51186">
    <property type="entry name" value="GNAT"/>
    <property type="match status" value="1"/>
</dbReference>
<keyword evidence="4" id="KW-1185">Reference proteome</keyword>